<name>A0A4Y2RGS4_ARAVE</name>
<feature type="region of interest" description="Disordered" evidence="1">
    <location>
        <begin position="24"/>
        <end position="47"/>
    </location>
</feature>
<comment type="caution">
    <text evidence="3">The sequence shown here is derived from an EMBL/GenBank/DDBJ whole genome shotgun (WGS) entry which is preliminary data.</text>
</comment>
<proteinExistence type="predicted"/>
<feature type="signal peptide" evidence="2">
    <location>
        <begin position="1"/>
        <end position="24"/>
    </location>
</feature>
<sequence length="47" mass="5329">MKDFRLILTALVLVLHSISPTVRGEATDSQDEGRRYSLLMPDVKPMK</sequence>
<feature type="chain" id="PRO_5021210184" evidence="2">
    <location>
        <begin position="25"/>
        <end position="47"/>
    </location>
</feature>
<evidence type="ECO:0000256" key="2">
    <source>
        <dbReference type="SAM" id="SignalP"/>
    </source>
</evidence>
<keyword evidence="4" id="KW-1185">Reference proteome</keyword>
<dbReference type="EMBL" id="BGPR01017032">
    <property type="protein sequence ID" value="GBN74913.1"/>
    <property type="molecule type" value="Genomic_DNA"/>
</dbReference>
<evidence type="ECO:0000313" key="4">
    <source>
        <dbReference type="Proteomes" id="UP000499080"/>
    </source>
</evidence>
<gene>
    <name evidence="3" type="ORF">AVEN_226417_1</name>
</gene>
<evidence type="ECO:0000313" key="3">
    <source>
        <dbReference type="EMBL" id="GBN74913.1"/>
    </source>
</evidence>
<reference evidence="3 4" key="1">
    <citation type="journal article" date="2019" name="Sci. Rep.">
        <title>Orb-weaving spider Araneus ventricosus genome elucidates the spidroin gene catalogue.</title>
        <authorList>
            <person name="Kono N."/>
            <person name="Nakamura H."/>
            <person name="Ohtoshi R."/>
            <person name="Moran D.A.P."/>
            <person name="Shinohara A."/>
            <person name="Yoshida Y."/>
            <person name="Fujiwara M."/>
            <person name="Mori M."/>
            <person name="Tomita M."/>
            <person name="Arakawa K."/>
        </authorList>
    </citation>
    <scope>NUCLEOTIDE SEQUENCE [LARGE SCALE GENOMIC DNA]</scope>
</reference>
<protein>
    <submittedName>
        <fullName evidence="3">Uncharacterized protein</fullName>
    </submittedName>
</protein>
<organism evidence="3 4">
    <name type="scientific">Araneus ventricosus</name>
    <name type="common">Orbweaver spider</name>
    <name type="synonym">Epeira ventricosa</name>
    <dbReference type="NCBI Taxonomy" id="182803"/>
    <lineage>
        <taxon>Eukaryota</taxon>
        <taxon>Metazoa</taxon>
        <taxon>Ecdysozoa</taxon>
        <taxon>Arthropoda</taxon>
        <taxon>Chelicerata</taxon>
        <taxon>Arachnida</taxon>
        <taxon>Araneae</taxon>
        <taxon>Araneomorphae</taxon>
        <taxon>Entelegynae</taxon>
        <taxon>Araneoidea</taxon>
        <taxon>Araneidae</taxon>
        <taxon>Araneus</taxon>
    </lineage>
</organism>
<evidence type="ECO:0000256" key="1">
    <source>
        <dbReference type="SAM" id="MobiDB-lite"/>
    </source>
</evidence>
<dbReference type="AlphaFoldDB" id="A0A4Y2RGS4"/>
<keyword evidence="2" id="KW-0732">Signal</keyword>
<feature type="non-terminal residue" evidence="3">
    <location>
        <position position="47"/>
    </location>
</feature>
<dbReference type="Proteomes" id="UP000499080">
    <property type="component" value="Unassembled WGS sequence"/>
</dbReference>
<accession>A0A4Y2RGS4</accession>